<feature type="compositionally biased region" description="Low complexity" evidence="1">
    <location>
        <begin position="34"/>
        <end position="50"/>
    </location>
</feature>
<evidence type="ECO:0000313" key="2">
    <source>
        <dbReference type="EMBL" id="KAJ5568945.1"/>
    </source>
</evidence>
<name>A0AAD6DA09_9EURO</name>
<feature type="compositionally biased region" description="Polar residues" evidence="1">
    <location>
        <begin position="84"/>
        <end position="102"/>
    </location>
</feature>
<organism evidence="2 3">
    <name type="scientific">Penicillium hetheringtonii</name>
    <dbReference type="NCBI Taxonomy" id="911720"/>
    <lineage>
        <taxon>Eukaryota</taxon>
        <taxon>Fungi</taxon>
        <taxon>Dikarya</taxon>
        <taxon>Ascomycota</taxon>
        <taxon>Pezizomycotina</taxon>
        <taxon>Eurotiomycetes</taxon>
        <taxon>Eurotiomycetidae</taxon>
        <taxon>Eurotiales</taxon>
        <taxon>Aspergillaceae</taxon>
        <taxon>Penicillium</taxon>
    </lineage>
</organism>
<sequence length="134" mass="15129">MTQQDKRSSDNSCTKLFEDYKKWYYSLETEDCASENSDSSGTTGSSQTSRPTEDDHVLPPAAKPESRRDRRVRFDLTGARKSAEPTQLIQKNQAHSISPQSMTRKRKGKGHRQKFDGSSNLITPHKSCFKSKAS</sequence>
<dbReference type="AlphaFoldDB" id="A0AAD6DA09"/>
<dbReference type="EMBL" id="JAQJAC010000010">
    <property type="protein sequence ID" value="KAJ5568945.1"/>
    <property type="molecule type" value="Genomic_DNA"/>
</dbReference>
<protein>
    <submittedName>
        <fullName evidence="2">Uncharacterized protein</fullName>
    </submittedName>
</protein>
<comment type="caution">
    <text evidence="2">The sequence shown here is derived from an EMBL/GenBank/DDBJ whole genome shotgun (WGS) entry which is preliminary data.</text>
</comment>
<gene>
    <name evidence="2" type="ORF">N7450_011431</name>
</gene>
<evidence type="ECO:0000256" key="1">
    <source>
        <dbReference type="SAM" id="MobiDB-lite"/>
    </source>
</evidence>
<reference evidence="2 3" key="1">
    <citation type="journal article" date="2023" name="IMA Fungus">
        <title>Comparative genomic study of the Penicillium genus elucidates a diverse pangenome and 15 lateral gene transfer events.</title>
        <authorList>
            <person name="Petersen C."/>
            <person name="Sorensen T."/>
            <person name="Nielsen M.R."/>
            <person name="Sondergaard T.E."/>
            <person name="Sorensen J.L."/>
            <person name="Fitzpatrick D.A."/>
            <person name="Frisvad J.C."/>
            <person name="Nielsen K.L."/>
        </authorList>
    </citation>
    <scope>NUCLEOTIDE SEQUENCE [LARGE SCALE GENOMIC DNA]</scope>
    <source>
        <strain evidence="2 3">IBT 29057</strain>
    </source>
</reference>
<dbReference type="Proteomes" id="UP001216150">
    <property type="component" value="Unassembled WGS sequence"/>
</dbReference>
<feature type="compositionally biased region" description="Basic residues" evidence="1">
    <location>
        <begin position="103"/>
        <end position="112"/>
    </location>
</feature>
<accession>A0AAD6DA09</accession>
<evidence type="ECO:0000313" key="3">
    <source>
        <dbReference type="Proteomes" id="UP001216150"/>
    </source>
</evidence>
<feature type="compositionally biased region" description="Basic and acidic residues" evidence="1">
    <location>
        <begin position="64"/>
        <end position="74"/>
    </location>
</feature>
<proteinExistence type="predicted"/>
<keyword evidence="3" id="KW-1185">Reference proteome</keyword>
<feature type="region of interest" description="Disordered" evidence="1">
    <location>
        <begin position="33"/>
        <end position="134"/>
    </location>
</feature>